<dbReference type="OMA" id="YKCQCME"/>
<organism evidence="4">
    <name type="scientific">Plasmodium gonderi</name>
    <dbReference type="NCBI Taxonomy" id="77519"/>
    <lineage>
        <taxon>Eukaryota</taxon>
        <taxon>Sar</taxon>
        <taxon>Alveolata</taxon>
        <taxon>Apicomplexa</taxon>
        <taxon>Aconoidasida</taxon>
        <taxon>Haemosporida</taxon>
        <taxon>Plasmodiidae</taxon>
        <taxon>Plasmodium</taxon>
        <taxon>Plasmodium (Plasmodium)</taxon>
    </lineage>
</organism>
<dbReference type="Gene3D" id="2.90.20.10">
    <property type="entry name" value="Plasmodium vivax P25 domain"/>
    <property type="match status" value="1"/>
</dbReference>
<dbReference type="OrthoDB" id="10060424at2759"/>
<feature type="domain" description="EGF-like" evidence="3">
    <location>
        <begin position="113"/>
        <end position="155"/>
    </location>
</feature>
<evidence type="ECO:0000256" key="1">
    <source>
        <dbReference type="SAM" id="Phobius"/>
    </source>
</evidence>
<keyword evidence="2" id="KW-0732">Signal</keyword>
<dbReference type="GeneID" id="39746722"/>
<evidence type="ECO:0000313" key="4">
    <source>
        <dbReference type="EMBL" id="AND94971.1"/>
    </source>
</evidence>
<accession>A0A1B0WVN8</accession>
<dbReference type="EMBL" id="BDQF01000007">
    <property type="protein sequence ID" value="GAW80010.1"/>
    <property type="molecule type" value="Genomic_DNA"/>
</dbReference>
<dbReference type="InterPro" id="IPR000742">
    <property type="entry name" value="EGF"/>
</dbReference>
<evidence type="ECO:0000256" key="2">
    <source>
        <dbReference type="SAM" id="SignalP"/>
    </source>
</evidence>
<proteinExistence type="predicted"/>
<keyword evidence="1" id="KW-0472">Membrane</keyword>
<feature type="domain" description="EGF-like" evidence="3">
    <location>
        <begin position="161"/>
        <end position="198"/>
    </location>
</feature>
<dbReference type="SUPFAM" id="SSF57184">
    <property type="entry name" value="Growth factor receptor domain"/>
    <property type="match status" value="1"/>
</dbReference>
<keyword evidence="1" id="KW-0812">Transmembrane</keyword>
<name>A0A1B0WVN8_PLAGO</name>
<reference evidence="6" key="3">
    <citation type="submission" date="2017-04" db="EMBL/GenBank/DDBJ databases">
        <title>Plasmodium gonderi genome.</title>
        <authorList>
            <person name="Arisue N."/>
            <person name="Honma H."/>
            <person name="Kawai S."/>
            <person name="Tougan T."/>
            <person name="Tanabe K."/>
            <person name="Horii T."/>
        </authorList>
    </citation>
    <scope>NUCLEOTIDE SEQUENCE [LARGE SCALE GENOMIC DNA]</scope>
    <source>
        <strain evidence="6">ATCC 30045</strain>
    </source>
</reference>
<feature type="domain" description="EGF-like" evidence="3">
    <location>
        <begin position="63"/>
        <end position="110"/>
    </location>
</feature>
<evidence type="ECO:0000313" key="6">
    <source>
        <dbReference type="Proteomes" id="UP000195521"/>
    </source>
</evidence>
<keyword evidence="1" id="KW-1133">Transmembrane helix</keyword>
<dbReference type="InterPro" id="IPR010423">
    <property type="entry name" value="Pvs25/Psv28_EGF"/>
</dbReference>
<dbReference type="Proteomes" id="UP000195521">
    <property type="component" value="Unassembled WGS sequence"/>
</dbReference>
<evidence type="ECO:0000313" key="5">
    <source>
        <dbReference type="EMBL" id="GAW80010.1"/>
    </source>
</evidence>
<feature type="domain" description="EGF-like" evidence="3">
    <location>
        <begin position="16"/>
        <end position="59"/>
    </location>
</feature>
<feature type="transmembrane region" description="Helical" evidence="1">
    <location>
        <begin position="198"/>
        <end position="221"/>
    </location>
</feature>
<dbReference type="RefSeq" id="XP_028542599.1">
    <property type="nucleotide sequence ID" value="XM_028686798.1"/>
</dbReference>
<dbReference type="Pfam" id="PF06247">
    <property type="entry name" value="Plasmod_Pvs28"/>
    <property type="match status" value="3"/>
</dbReference>
<reference evidence="5" key="2">
    <citation type="journal article" date="2017" name="Genome Announc.">
        <title>Draft Genome Sequence of Plasmodium gonderi, a Malaria Parasite of African Old World Monkeys.</title>
        <authorList>
            <person name="Honma H."/>
            <person name="Kawai S."/>
            <person name="Motooka D."/>
            <person name="Nakamura S."/>
            <person name="Tougan T."/>
            <person name="Horii T."/>
            <person name="Arisue N."/>
        </authorList>
    </citation>
    <scope>NUCLEOTIDE SEQUENCE</scope>
    <source>
        <strain evidence="5">ATCC 30045</strain>
    </source>
</reference>
<keyword evidence="6" id="KW-1185">Reference proteome</keyword>
<dbReference type="SMART" id="SM00181">
    <property type="entry name" value="EGF"/>
    <property type="match status" value="4"/>
</dbReference>
<dbReference type="InterPro" id="IPR009030">
    <property type="entry name" value="Growth_fac_rcpt_cys_sf"/>
</dbReference>
<dbReference type="EMBL" id="KU285256">
    <property type="protein sequence ID" value="AND94971.1"/>
    <property type="molecule type" value="Genomic_DNA"/>
</dbReference>
<gene>
    <name evidence="5" type="ORF">PGO_061550</name>
</gene>
<feature type="chain" id="PRO_5011886818" evidence="2">
    <location>
        <begin position="23"/>
        <end position="222"/>
    </location>
</feature>
<dbReference type="GO" id="GO:0016020">
    <property type="term" value="C:membrane"/>
    <property type="evidence" value="ECO:0007669"/>
    <property type="project" value="InterPro"/>
</dbReference>
<dbReference type="AlphaFoldDB" id="A0A1B0WVN8"/>
<feature type="signal peptide" evidence="2">
    <location>
        <begin position="1"/>
        <end position="22"/>
    </location>
</feature>
<reference evidence="4" key="1">
    <citation type="journal article" date="2016" name="PLoS Negl. Trop. Dis.">
        <title>Evolution of the Transmission-Blocking Vaccine Candidates Pvs28 and Pvs25 in Plasmodium vivax: Geographic Differentiation and Evidence of Positive Selection.</title>
        <authorList>
            <person name="Chaurio R.A."/>
            <person name="Pacheco M.A."/>
            <person name="Cornejo O.E."/>
            <person name="Durrego E."/>
            <person name="Stanley C.E.Jr."/>
            <person name="Castillo A.I."/>
            <person name="Herrera S."/>
            <person name="Escalante A.A."/>
        </authorList>
    </citation>
    <scope>NUCLEOTIDE SEQUENCE</scope>
</reference>
<dbReference type="GO" id="GO:0009986">
    <property type="term" value="C:cell surface"/>
    <property type="evidence" value="ECO:0007669"/>
    <property type="project" value="InterPro"/>
</dbReference>
<evidence type="ECO:0000259" key="3">
    <source>
        <dbReference type="SMART" id="SM00181"/>
    </source>
</evidence>
<protein>
    <submittedName>
        <fullName evidence="4">Ookinete surface protein P25</fullName>
    </submittedName>
    <submittedName>
        <fullName evidence="5">Ookinete surface protein Pvs25</fullName>
    </submittedName>
</protein>
<sequence>MNTYYSLFAFFLVQIALKFSNAKVTVDTLCKNGILAQMSNHFKCICNEGFLHHSENECEVKNECKEDTVGKACGDFSRCVKNEKKEGVEKEDEYKCICNEGYTLTENVCVLTECIAKNCGENGECIVEQIQEDKNAACSCPIGKIRNPEDENKCTKEGETKCDLKCTKENEICKNVDGVYKCQCMEGFNFNKDQDTCVAFSVFNILNLSLVAVIVIALAYMI</sequence>